<dbReference type="InterPro" id="IPR000210">
    <property type="entry name" value="BTB/POZ_dom"/>
</dbReference>
<dbReference type="SMART" id="SM00225">
    <property type="entry name" value="BTB"/>
    <property type="match status" value="1"/>
</dbReference>
<dbReference type="PROSITE" id="PS50245">
    <property type="entry name" value="CAP_GLY_2"/>
    <property type="match status" value="1"/>
</dbReference>
<organism evidence="4 5">
    <name type="scientific">Rhizopus stolonifer</name>
    <name type="common">Rhizopus nigricans</name>
    <dbReference type="NCBI Taxonomy" id="4846"/>
    <lineage>
        <taxon>Eukaryota</taxon>
        <taxon>Fungi</taxon>
        <taxon>Fungi incertae sedis</taxon>
        <taxon>Mucoromycota</taxon>
        <taxon>Mucoromycotina</taxon>
        <taxon>Mucoromycetes</taxon>
        <taxon>Mucorales</taxon>
        <taxon>Mucorineae</taxon>
        <taxon>Rhizopodaceae</taxon>
        <taxon>Rhizopus</taxon>
    </lineage>
</organism>
<dbReference type="Gene3D" id="2.30.30.190">
    <property type="entry name" value="CAP Gly-rich-like domain"/>
    <property type="match status" value="1"/>
</dbReference>
<sequence>MFERPTKTLQQSLLNVLENAQEYVADIYFDYPTKVWAHKAILLARVPKEFREKHMHELLTCSTLDLSSLIPYSSIQHLLQFWYTADISVKGRQEIEQLECKLGQELLSKATNDKEQWISDLKRMIDKKLCSDVVLNIFQVKKPESNIEFPAHRFILAGQSEYFHSVFCTEFREASTSSVHLPSDLFTPESLQVILHYFYTDNLILPALNRSQLEEKKEHLRILQKVYSAADYLGHSNTICKAVLVKMQQICHEFTCDCPECATIIPFMLFFANRHQQTELREHLNGLYAHPIQYKLWSQRSLKVLITKAPEIVEPISKRALANITQENAVDVLYSLHLCLSSLRSADPAHTWSIVIVEVLKPLLDFIIDMIANHFNYYCVENPVLLKCVDNLGEGFSVDFLEFVLAKITNKGLSEKNAVIIYQGIVRDIGGRQKAVKNVAVDGVLAGSRADCAQYIGQRWTLIKAENGYQSIDRDILKELSEDINVPLRNLTKPVDNDFTNIFSFKPKKTKQELPVSVKRLSIQEMEVKRPRETRPRSLSATQSILKKSQEKDMPFQKKRQGSQSSLTEALLLSEDAQISAPPRQSRLRFSLPDTPSRPHRPTMQQQQQKAKAKAPKNKIKWSLGYPASEGSDDEGPSVIVPEIGQKVELLRRPLPTLGTIKYIGKVDFSNGTLVGIELESRVGNNDGSVDGKRYFQTFPQRGVFVKLDDFKIISADKK</sequence>
<dbReference type="Proteomes" id="UP000253551">
    <property type="component" value="Unassembled WGS sequence"/>
</dbReference>
<evidence type="ECO:0000313" key="4">
    <source>
        <dbReference type="EMBL" id="RCI05789.1"/>
    </source>
</evidence>
<proteinExistence type="predicted"/>
<dbReference type="STRING" id="4846.A0A367KUB2"/>
<name>A0A367KUB2_RHIST</name>
<evidence type="ECO:0000256" key="1">
    <source>
        <dbReference type="SAM" id="MobiDB-lite"/>
    </source>
</evidence>
<dbReference type="PANTHER" id="PTHR22427:SF7">
    <property type="entry name" value="GH15728P"/>
    <property type="match status" value="1"/>
</dbReference>
<reference evidence="4 5" key="1">
    <citation type="journal article" date="2018" name="G3 (Bethesda)">
        <title>Phylogenetic and Phylogenomic Definition of Rhizopus Species.</title>
        <authorList>
            <person name="Gryganskyi A.P."/>
            <person name="Golan J."/>
            <person name="Dolatabadi S."/>
            <person name="Mondo S."/>
            <person name="Robb S."/>
            <person name="Idnurm A."/>
            <person name="Muszewska A."/>
            <person name="Steczkiewicz K."/>
            <person name="Masonjones S."/>
            <person name="Liao H.L."/>
            <person name="Gajdeczka M.T."/>
            <person name="Anike F."/>
            <person name="Vuek A."/>
            <person name="Anishchenko I.M."/>
            <person name="Voigt K."/>
            <person name="de Hoog G.S."/>
            <person name="Smith M.E."/>
            <person name="Heitman J."/>
            <person name="Vilgalys R."/>
            <person name="Stajich J.E."/>
        </authorList>
    </citation>
    <scope>NUCLEOTIDE SEQUENCE [LARGE SCALE GENOMIC DNA]</scope>
    <source>
        <strain evidence="4 5">LSU 92-RS-03</strain>
    </source>
</reference>
<dbReference type="OrthoDB" id="2130750at2759"/>
<evidence type="ECO:0000313" key="5">
    <source>
        <dbReference type="Proteomes" id="UP000253551"/>
    </source>
</evidence>
<evidence type="ECO:0000259" key="3">
    <source>
        <dbReference type="PROSITE" id="PS50245"/>
    </source>
</evidence>
<dbReference type="InterPro" id="IPR036859">
    <property type="entry name" value="CAP-Gly_dom_sf"/>
</dbReference>
<dbReference type="Pfam" id="PF01302">
    <property type="entry name" value="CAP_GLY"/>
    <property type="match status" value="1"/>
</dbReference>
<feature type="region of interest" description="Disordered" evidence="1">
    <location>
        <begin position="528"/>
        <end position="618"/>
    </location>
</feature>
<gene>
    <name evidence="4" type="ORF">CU098_013373</name>
</gene>
<dbReference type="InterPro" id="IPR011333">
    <property type="entry name" value="SKP1/BTB/POZ_sf"/>
</dbReference>
<keyword evidence="5" id="KW-1185">Reference proteome</keyword>
<protein>
    <recommendedName>
        <fullName evidence="6">BTB domain-containing protein</fullName>
    </recommendedName>
</protein>
<feature type="domain" description="CAP-Gly" evidence="3">
    <location>
        <begin position="665"/>
        <end position="707"/>
    </location>
</feature>
<evidence type="ECO:0008006" key="6">
    <source>
        <dbReference type="Google" id="ProtNLM"/>
    </source>
</evidence>
<evidence type="ECO:0000259" key="2">
    <source>
        <dbReference type="PROSITE" id="PS50097"/>
    </source>
</evidence>
<dbReference type="Gene3D" id="3.30.710.10">
    <property type="entry name" value="Potassium Channel Kv1.1, Chain A"/>
    <property type="match status" value="2"/>
</dbReference>
<dbReference type="EMBL" id="PJQM01000303">
    <property type="protein sequence ID" value="RCI05789.1"/>
    <property type="molecule type" value="Genomic_DNA"/>
</dbReference>
<comment type="caution">
    <text evidence="4">The sequence shown here is derived from an EMBL/GenBank/DDBJ whole genome shotgun (WGS) entry which is preliminary data.</text>
</comment>
<dbReference type="AlphaFoldDB" id="A0A367KUB2"/>
<dbReference type="PANTHER" id="PTHR22427">
    <property type="entry name" value="GH15728P"/>
    <property type="match status" value="1"/>
</dbReference>
<dbReference type="Pfam" id="PF00651">
    <property type="entry name" value="BTB"/>
    <property type="match status" value="1"/>
</dbReference>
<feature type="domain" description="BTB" evidence="2">
    <location>
        <begin position="131"/>
        <end position="207"/>
    </location>
</feature>
<dbReference type="PROSITE" id="PS50097">
    <property type="entry name" value="BTB"/>
    <property type="match status" value="1"/>
</dbReference>
<feature type="compositionally biased region" description="Polar residues" evidence="1">
    <location>
        <begin position="537"/>
        <end position="547"/>
    </location>
</feature>
<dbReference type="SMART" id="SM01052">
    <property type="entry name" value="CAP_GLY"/>
    <property type="match status" value="1"/>
</dbReference>
<accession>A0A367KUB2</accession>
<dbReference type="InterPro" id="IPR000938">
    <property type="entry name" value="CAP-Gly_domain"/>
</dbReference>
<dbReference type="CDD" id="cd18186">
    <property type="entry name" value="BTB_POZ_ZBTB_KLHL-like"/>
    <property type="match status" value="1"/>
</dbReference>
<dbReference type="SUPFAM" id="SSF74924">
    <property type="entry name" value="Cap-Gly domain"/>
    <property type="match status" value="1"/>
</dbReference>
<dbReference type="SUPFAM" id="SSF54695">
    <property type="entry name" value="POZ domain"/>
    <property type="match status" value="1"/>
</dbReference>